<organism evidence="1 2">
    <name type="scientific">Saponaria officinalis</name>
    <name type="common">Common soapwort</name>
    <name type="synonym">Lychnis saponaria</name>
    <dbReference type="NCBI Taxonomy" id="3572"/>
    <lineage>
        <taxon>Eukaryota</taxon>
        <taxon>Viridiplantae</taxon>
        <taxon>Streptophyta</taxon>
        <taxon>Embryophyta</taxon>
        <taxon>Tracheophyta</taxon>
        <taxon>Spermatophyta</taxon>
        <taxon>Magnoliopsida</taxon>
        <taxon>eudicotyledons</taxon>
        <taxon>Gunneridae</taxon>
        <taxon>Pentapetalae</taxon>
        <taxon>Caryophyllales</taxon>
        <taxon>Caryophyllaceae</taxon>
        <taxon>Caryophylleae</taxon>
        <taxon>Saponaria</taxon>
    </lineage>
</organism>
<dbReference type="Proteomes" id="UP001443914">
    <property type="component" value="Unassembled WGS sequence"/>
</dbReference>
<evidence type="ECO:0000313" key="2">
    <source>
        <dbReference type="Proteomes" id="UP001443914"/>
    </source>
</evidence>
<comment type="caution">
    <text evidence="1">The sequence shown here is derived from an EMBL/GenBank/DDBJ whole genome shotgun (WGS) entry which is preliminary data.</text>
</comment>
<proteinExistence type="predicted"/>
<gene>
    <name evidence="1" type="ORF">RND81_01G068700</name>
</gene>
<dbReference type="EMBL" id="JBDFQZ010000001">
    <property type="protein sequence ID" value="KAK9756037.1"/>
    <property type="molecule type" value="Genomic_DNA"/>
</dbReference>
<dbReference type="AlphaFoldDB" id="A0AAW1ND74"/>
<sequence>MGVEDFRPSYTNNGSKQGKKVFHTLPFHLLKEDSRVAIKYHKKRPQFSFLIPETCGVSARQNINRNTLFRKAEFCGNWQMLYQPRLVSYLFYVQARYTLEDNGGFEELKSDSAN</sequence>
<accession>A0AAW1ND74</accession>
<reference evidence="1" key="1">
    <citation type="submission" date="2024-03" db="EMBL/GenBank/DDBJ databases">
        <title>WGS assembly of Saponaria officinalis var. Norfolk2.</title>
        <authorList>
            <person name="Jenkins J."/>
            <person name="Shu S."/>
            <person name="Grimwood J."/>
            <person name="Barry K."/>
            <person name="Goodstein D."/>
            <person name="Schmutz J."/>
            <person name="Leebens-Mack J."/>
            <person name="Osbourn A."/>
        </authorList>
    </citation>
    <scope>NUCLEOTIDE SEQUENCE [LARGE SCALE GENOMIC DNA]</scope>
    <source>
        <strain evidence="1">JIC</strain>
    </source>
</reference>
<name>A0AAW1ND74_SAPOF</name>
<evidence type="ECO:0000313" key="1">
    <source>
        <dbReference type="EMBL" id="KAK9756037.1"/>
    </source>
</evidence>
<protein>
    <submittedName>
        <fullName evidence="1">Uncharacterized protein</fullName>
    </submittedName>
</protein>
<keyword evidence="2" id="KW-1185">Reference proteome</keyword>